<feature type="transmembrane region" description="Helical" evidence="1">
    <location>
        <begin position="79"/>
        <end position="99"/>
    </location>
</feature>
<keyword evidence="1" id="KW-1133">Transmembrane helix</keyword>
<feature type="transmembrane region" description="Helical" evidence="1">
    <location>
        <begin position="111"/>
        <end position="131"/>
    </location>
</feature>
<feature type="transmembrane region" description="Helical" evidence="1">
    <location>
        <begin position="39"/>
        <end position="59"/>
    </location>
</feature>
<keyword evidence="1" id="KW-0812">Transmembrane</keyword>
<organism evidence="2">
    <name type="scientific">mine drainage metagenome</name>
    <dbReference type="NCBI Taxonomy" id="410659"/>
    <lineage>
        <taxon>unclassified sequences</taxon>
        <taxon>metagenomes</taxon>
        <taxon>ecological metagenomes</taxon>
    </lineage>
</organism>
<sequence length="274" mass="29710">MAALQVGFNPTPLPMNSDAVRPVATVRPALTSRANPERFLYLGFSALLFVLMLLGFRQFYLHGHAVSGQPLPPPVRTLLIVHGTAMTTWMALFLVQPLLIASRNHRLHMSLGLFGAGLAACIVVLGTWTAIATTQKIHTDLVRYGLNRRQFMVVPLGDIGAFAVFVGIGIWNRKKPKIHAPMMLLATLAIMAAATNRIPEFHGLGASNVWGHVFGPHLIPLAVGVLFLATKSALTRSFDRWFAGGLAGCALLFALGMHLAPTAAWDRFVTFLTS</sequence>
<name>A0A1J5T1W3_9ZZZZ</name>
<feature type="transmembrane region" description="Helical" evidence="1">
    <location>
        <begin position="241"/>
        <end position="260"/>
    </location>
</feature>
<accession>A0A1J5T1W3</accession>
<evidence type="ECO:0000313" key="2">
    <source>
        <dbReference type="EMBL" id="OIR14857.1"/>
    </source>
</evidence>
<comment type="caution">
    <text evidence="2">The sequence shown here is derived from an EMBL/GenBank/DDBJ whole genome shotgun (WGS) entry which is preliminary data.</text>
</comment>
<evidence type="ECO:0000256" key="1">
    <source>
        <dbReference type="SAM" id="Phobius"/>
    </source>
</evidence>
<feature type="transmembrane region" description="Helical" evidence="1">
    <location>
        <begin position="178"/>
        <end position="198"/>
    </location>
</feature>
<feature type="transmembrane region" description="Helical" evidence="1">
    <location>
        <begin position="210"/>
        <end position="229"/>
    </location>
</feature>
<keyword evidence="1" id="KW-0472">Membrane</keyword>
<proteinExistence type="predicted"/>
<reference evidence="2" key="1">
    <citation type="submission" date="2016-10" db="EMBL/GenBank/DDBJ databases">
        <title>Sequence of Gallionella enrichment culture.</title>
        <authorList>
            <person name="Poehlein A."/>
            <person name="Muehling M."/>
            <person name="Daniel R."/>
        </authorList>
    </citation>
    <scope>NUCLEOTIDE SEQUENCE</scope>
</reference>
<gene>
    <name evidence="2" type="ORF">GALL_39730</name>
</gene>
<dbReference type="AlphaFoldDB" id="A0A1J5T1W3"/>
<dbReference type="EMBL" id="MLJW01000010">
    <property type="protein sequence ID" value="OIR14857.1"/>
    <property type="molecule type" value="Genomic_DNA"/>
</dbReference>
<protein>
    <recommendedName>
        <fullName evidence="3">DUF2306 domain-containing protein</fullName>
    </recommendedName>
</protein>
<feature type="transmembrane region" description="Helical" evidence="1">
    <location>
        <begin position="151"/>
        <end position="171"/>
    </location>
</feature>
<evidence type="ECO:0008006" key="3">
    <source>
        <dbReference type="Google" id="ProtNLM"/>
    </source>
</evidence>